<keyword evidence="2" id="KW-1185">Reference proteome</keyword>
<evidence type="ECO:0000313" key="2">
    <source>
        <dbReference type="Proteomes" id="UP001157910"/>
    </source>
</evidence>
<comment type="caution">
    <text evidence="1">The sequence shown here is derived from an EMBL/GenBank/DDBJ whole genome shotgun (WGS) entry which is preliminary data.</text>
</comment>
<dbReference type="Proteomes" id="UP001157910">
    <property type="component" value="Unassembled WGS sequence"/>
</dbReference>
<evidence type="ECO:0000313" key="1">
    <source>
        <dbReference type="EMBL" id="SMP75149.1"/>
    </source>
</evidence>
<gene>
    <name evidence="1" type="ORF">SAMN06296065_10821</name>
</gene>
<organism evidence="1 2">
    <name type="scientific">Novosphingobium panipatense</name>
    <dbReference type="NCBI Taxonomy" id="428991"/>
    <lineage>
        <taxon>Bacteria</taxon>
        <taxon>Pseudomonadati</taxon>
        <taxon>Pseudomonadota</taxon>
        <taxon>Alphaproteobacteria</taxon>
        <taxon>Sphingomonadales</taxon>
        <taxon>Sphingomonadaceae</taxon>
        <taxon>Novosphingobium</taxon>
    </lineage>
</organism>
<sequence length="33" mass="3612">MACGFWWISSGSSGRWDNDQKSSVSMLAFIAGE</sequence>
<accession>A0ABY1QLY0</accession>
<proteinExistence type="predicted"/>
<dbReference type="EMBL" id="FXUI01000008">
    <property type="protein sequence ID" value="SMP75149.1"/>
    <property type="molecule type" value="Genomic_DNA"/>
</dbReference>
<protein>
    <submittedName>
        <fullName evidence="1">Uncharacterized protein</fullName>
    </submittedName>
</protein>
<reference evidence="1 2" key="1">
    <citation type="submission" date="2017-05" db="EMBL/GenBank/DDBJ databases">
        <authorList>
            <person name="Varghese N."/>
            <person name="Submissions S."/>
        </authorList>
    </citation>
    <scope>NUCLEOTIDE SEQUENCE [LARGE SCALE GENOMIC DNA]</scope>
    <source>
        <strain evidence="1 2">SM16</strain>
    </source>
</reference>
<name>A0ABY1QLY0_9SPHN</name>